<feature type="disulfide bond" evidence="8">
    <location>
        <begin position="157"/>
        <end position="166"/>
    </location>
</feature>
<keyword evidence="5 8" id="KW-1015">Disulfide bond</keyword>
<dbReference type="PANTHER" id="PTHR10574">
    <property type="entry name" value="NETRIN/LAMININ-RELATED"/>
    <property type="match status" value="1"/>
</dbReference>
<dbReference type="InterPro" id="IPR002049">
    <property type="entry name" value="LE_dom"/>
</dbReference>
<keyword evidence="7 8" id="KW-0424">Laminin EGF-like domain</keyword>
<dbReference type="GO" id="GO:0005604">
    <property type="term" value="C:basement membrane"/>
    <property type="evidence" value="ECO:0007669"/>
    <property type="project" value="UniProtKB-SubCell"/>
</dbReference>
<dbReference type="CDD" id="cd00055">
    <property type="entry name" value="EGF_Lam"/>
    <property type="match status" value="6"/>
</dbReference>
<dbReference type="SUPFAM" id="SSF57196">
    <property type="entry name" value="EGF/Laminin"/>
    <property type="match status" value="4"/>
</dbReference>
<dbReference type="PROSITE" id="PS00022">
    <property type="entry name" value="EGF_1"/>
    <property type="match status" value="1"/>
</dbReference>
<keyword evidence="3" id="KW-0677">Repeat</keyword>
<dbReference type="Pfam" id="PF00053">
    <property type="entry name" value="EGF_laminin"/>
    <property type="match status" value="6"/>
</dbReference>
<keyword evidence="2 10" id="KW-0732">Signal</keyword>
<evidence type="ECO:0000256" key="5">
    <source>
        <dbReference type="ARBA" id="ARBA00023157"/>
    </source>
</evidence>
<feature type="chain" id="PRO_5041220063" evidence="10">
    <location>
        <begin position="24"/>
        <end position="1164"/>
    </location>
</feature>
<proteinExistence type="predicted"/>
<dbReference type="SMART" id="SM00180">
    <property type="entry name" value="EGF_Lam"/>
    <property type="match status" value="6"/>
</dbReference>
<feature type="signal peptide" evidence="10">
    <location>
        <begin position="1"/>
        <end position="23"/>
    </location>
</feature>
<dbReference type="GO" id="GO:0009887">
    <property type="term" value="P:animal organ morphogenesis"/>
    <property type="evidence" value="ECO:0007669"/>
    <property type="project" value="TreeGrafter"/>
</dbReference>
<evidence type="ECO:0000256" key="9">
    <source>
        <dbReference type="SAM" id="Coils"/>
    </source>
</evidence>
<reference evidence="13" key="1">
    <citation type="submission" date="2022-12" db="EMBL/GenBank/DDBJ databases">
        <authorList>
            <person name="Alioto T."/>
            <person name="Alioto T."/>
            <person name="Gomez Garrido J."/>
        </authorList>
    </citation>
    <scope>NUCLEOTIDE SEQUENCE</scope>
</reference>
<keyword evidence="4" id="KW-0964">Secreted</keyword>
<dbReference type="InterPro" id="IPR000034">
    <property type="entry name" value="Laminin_IV"/>
</dbReference>
<comment type="caution">
    <text evidence="8">Lacks conserved residue(s) required for the propagation of feature annotation.</text>
</comment>
<dbReference type="InterPro" id="IPR000742">
    <property type="entry name" value="EGF"/>
</dbReference>
<dbReference type="AlphaFoldDB" id="A0AA35P959"/>
<feature type="domain" description="Laminin IV type A" evidence="12">
    <location>
        <begin position="213"/>
        <end position="379"/>
    </location>
</feature>
<keyword evidence="6" id="KW-0325">Glycoprotein</keyword>
<dbReference type="GO" id="GO:0009888">
    <property type="term" value="P:tissue development"/>
    <property type="evidence" value="ECO:0007669"/>
    <property type="project" value="TreeGrafter"/>
</dbReference>
<evidence type="ECO:0000256" key="1">
    <source>
        <dbReference type="ARBA" id="ARBA00004302"/>
    </source>
</evidence>
<dbReference type="PROSITE" id="PS50027">
    <property type="entry name" value="EGF_LAM_2"/>
    <property type="match status" value="2"/>
</dbReference>
<dbReference type="Proteomes" id="UP001178461">
    <property type="component" value="Chromosome 6"/>
</dbReference>
<keyword evidence="9" id="KW-0175">Coiled coil</keyword>
<dbReference type="FunFam" id="2.10.25.10:FF:000067">
    <property type="entry name" value="Laminin subunit gamma 1"/>
    <property type="match status" value="1"/>
</dbReference>
<evidence type="ECO:0000313" key="13">
    <source>
        <dbReference type="EMBL" id="CAI5776272.1"/>
    </source>
</evidence>
<keyword evidence="14" id="KW-1185">Reference proteome</keyword>
<evidence type="ECO:0000256" key="3">
    <source>
        <dbReference type="ARBA" id="ARBA00022737"/>
    </source>
</evidence>
<keyword evidence="4" id="KW-0084">Basement membrane</keyword>
<dbReference type="Gene3D" id="2.10.25.10">
    <property type="entry name" value="Laminin"/>
    <property type="match status" value="4"/>
</dbReference>
<evidence type="ECO:0000259" key="12">
    <source>
        <dbReference type="PROSITE" id="PS51115"/>
    </source>
</evidence>
<dbReference type="PANTHER" id="PTHR10574:SF313">
    <property type="entry name" value="LAMININ SUBUNIT GAMMA-2"/>
    <property type="match status" value="1"/>
</dbReference>
<feature type="disulfide bond" evidence="8">
    <location>
        <begin position="86"/>
        <end position="98"/>
    </location>
</feature>
<dbReference type="PRINTS" id="PR00011">
    <property type="entry name" value="EGFLAMININ"/>
</dbReference>
<evidence type="ECO:0000256" key="7">
    <source>
        <dbReference type="ARBA" id="ARBA00023292"/>
    </source>
</evidence>
<feature type="coiled-coil region" evidence="9">
    <location>
        <begin position="1099"/>
        <end position="1147"/>
    </location>
</feature>
<feature type="domain" description="Laminin EGF-like" evidence="11">
    <location>
        <begin position="139"/>
        <end position="186"/>
    </location>
</feature>
<dbReference type="FunFam" id="2.10.25.10:FF:000533">
    <property type="entry name" value="Laminin subunit gamma 2"/>
    <property type="match status" value="1"/>
</dbReference>
<dbReference type="PROSITE" id="PS01248">
    <property type="entry name" value="EGF_LAM_1"/>
    <property type="match status" value="2"/>
</dbReference>
<evidence type="ECO:0000256" key="8">
    <source>
        <dbReference type="PROSITE-ProRule" id="PRU00460"/>
    </source>
</evidence>
<dbReference type="Pfam" id="PF00052">
    <property type="entry name" value="Laminin_B"/>
    <property type="match status" value="1"/>
</dbReference>
<evidence type="ECO:0000259" key="11">
    <source>
        <dbReference type="PROSITE" id="PS50027"/>
    </source>
</evidence>
<evidence type="ECO:0000256" key="4">
    <source>
        <dbReference type="ARBA" id="ARBA00022869"/>
    </source>
</evidence>
<sequence length="1164" mass="127289">MPQHWLVTVSCLAITLLLPSAAGIQRREACHCNGKSRQCMFDMELLRQTGNGYRCLNCAENTEGNNCERCKEGFYRQEPRGRCVSCSCNPKGSFSVQCDNQGRCHCKPGVTGDKCDRCQHNFHSFSESGCRAAGQIQNCDCDPAGSAGQCVSGRCICKAAVEGERCSSCKQGYYNLDAGNPEGCSRCFCHGHSTTCSSAENYSIHKITSTFEQGDDGWQAQGNGSPLQLQWSSHYKEVYVAARRPDPIYFMAPARFLGNHQLSYGQKLSFDYRVNRPGRHPSQHDVILEGAGLRITAPLMPNGRMLPCKASRTYTFRLDEHPSSNWSPRLSGKEYRQLIGNLTALRIRATYGDSTGYLRNVLLDSAQPTSGTPASWVEQCVCPVGYQGQFCEKCAPGYKREDPARLGALSDCVLCNCQGGGICDPDTGECYSGDESSATCPTGFYSFPWSPQSCQPCPCQGGQGCSVLPGTQEVICSHCLPGAGGSHCELCTNGYFGDPLGQNGQARPCQPCQCSSDDPNASGICNHLTGECKCKDGFFGNPLSINPAEKCRACNCNSVSSEPSRCHSDGSCICKPGFEGRSCEHTRCPACYNQVKTQVDQYLQQLQGLEVLASQVLTGGESRDNAELERKMREAEEMLQQVLREAQSLQASDRSLGSRLSKMKVQESTYRTRLEEITETANRLQSLGGQYQSQAENARKLVARARLDLEQSKAKMGSMIIPSLDLPGGSNQFLILAQEAMKLANRHMQLADTIELAARAAAEASEQALGLLQSSASGGDILVNSVPGLHKKYDEVKLLSSKLEADAGKAASDAGRVYQSSQMVLDSLARLPKVDTSFFQEEAGQLRKKADSLSGLAGMYIAEYKQLQGNTERWEEEIKELLQKGQNDRLVSVQLLSRANLAKSKAQQALSAGNATFDEVDSILKNLKGFDLQVGNKRKEAEDAMQRLPFISNIVTRASEKTSIAEAALGTATTEAEAALRMAGEAKEIAGDIDQEIGRLAMEANRTADGVLVLEKGIISLRDEARRVESELQRKELEVGMDTTRAQEVGQASQGARADASDAGSTVQEVLRALDDVLRMMDQPEFVDEQGVIMLETNLSKVRTRNNQLKELMAQLEETARRQKLRIQTLEWSITEILDDIKNLEEIRDSLPPSCYNIPPIEKP</sequence>
<evidence type="ECO:0000256" key="10">
    <source>
        <dbReference type="SAM" id="SignalP"/>
    </source>
</evidence>
<dbReference type="GO" id="GO:0007411">
    <property type="term" value="P:axon guidance"/>
    <property type="evidence" value="ECO:0007669"/>
    <property type="project" value="TreeGrafter"/>
</dbReference>
<feature type="domain" description="Laminin EGF-like" evidence="11">
    <location>
        <begin position="86"/>
        <end position="132"/>
    </location>
</feature>
<dbReference type="FunFam" id="2.10.25.10:FF:000441">
    <property type="entry name" value="Laminin subunit gamma 2"/>
    <property type="match status" value="1"/>
</dbReference>
<dbReference type="SMART" id="SM00281">
    <property type="entry name" value="LamB"/>
    <property type="match status" value="1"/>
</dbReference>
<gene>
    <name evidence="13" type="ORF">PODLI_1B028353</name>
</gene>
<dbReference type="SMART" id="SM00181">
    <property type="entry name" value="EGF"/>
    <property type="match status" value="5"/>
</dbReference>
<evidence type="ECO:0000256" key="6">
    <source>
        <dbReference type="ARBA" id="ARBA00023180"/>
    </source>
</evidence>
<protein>
    <submittedName>
        <fullName evidence="13">Laminin subunit gamma-2</fullName>
    </submittedName>
</protein>
<keyword evidence="4" id="KW-0272">Extracellular matrix</keyword>
<organism evidence="13 14">
    <name type="scientific">Podarcis lilfordi</name>
    <name type="common">Lilford's wall lizard</name>
    <dbReference type="NCBI Taxonomy" id="74358"/>
    <lineage>
        <taxon>Eukaryota</taxon>
        <taxon>Metazoa</taxon>
        <taxon>Chordata</taxon>
        <taxon>Craniata</taxon>
        <taxon>Vertebrata</taxon>
        <taxon>Euteleostomi</taxon>
        <taxon>Lepidosauria</taxon>
        <taxon>Squamata</taxon>
        <taxon>Bifurcata</taxon>
        <taxon>Unidentata</taxon>
        <taxon>Episquamata</taxon>
        <taxon>Laterata</taxon>
        <taxon>Lacertibaenia</taxon>
        <taxon>Lacertidae</taxon>
        <taxon>Podarcis</taxon>
    </lineage>
</organism>
<dbReference type="EMBL" id="OX395131">
    <property type="protein sequence ID" value="CAI5776272.1"/>
    <property type="molecule type" value="Genomic_DNA"/>
</dbReference>
<evidence type="ECO:0000313" key="14">
    <source>
        <dbReference type="Proteomes" id="UP001178461"/>
    </source>
</evidence>
<dbReference type="PROSITE" id="PS51115">
    <property type="entry name" value="LAMININ_IVA"/>
    <property type="match status" value="1"/>
</dbReference>
<dbReference type="PROSITE" id="PS01186">
    <property type="entry name" value="EGF_2"/>
    <property type="match status" value="1"/>
</dbReference>
<accession>A0AA35P959</accession>
<name>A0AA35P959_9SAUR</name>
<dbReference type="InterPro" id="IPR050440">
    <property type="entry name" value="Laminin/Netrin_ECM"/>
</dbReference>
<feature type="coiled-coil region" evidence="9">
    <location>
        <begin position="592"/>
        <end position="652"/>
    </location>
</feature>
<feature type="disulfide bond" evidence="8">
    <location>
        <begin position="106"/>
        <end position="115"/>
    </location>
</feature>
<evidence type="ECO:0000256" key="2">
    <source>
        <dbReference type="ARBA" id="ARBA00022729"/>
    </source>
</evidence>
<comment type="subcellular location">
    <subcellularLocation>
        <location evidence="1">Secreted</location>
        <location evidence="1">Extracellular space</location>
        <location evidence="1">Extracellular matrix</location>
        <location evidence="1">Basement membrane</location>
    </subcellularLocation>
</comment>